<comment type="caution">
    <text evidence="1">The sequence shown here is derived from an EMBL/GenBank/DDBJ whole genome shotgun (WGS) entry which is preliminary data.</text>
</comment>
<dbReference type="EMBL" id="BQNB010020114">
    <property type="protein sequence ID" value="GJT92494.1"/>
    <property type="molecule type" value="Genomic_DNA"/>
</dbReference>
<proteinExistence type="predicted"/>
<dbReference type="Proteomes" id="UP001151760">
    <property type="component" value="Unassembled WGS sequence"/>
</dbReference>
<evidence type="ECO:0000313" key="2">
    <source>
        <dbReference type="Proteomes" id="UP001151760"/>
    </source>
</evidence>
<protein>
    <submittedName>
        <fullName evidence="1">Uncharacterized protein</fullName>
    </submittedName>
</protein>
<gene>
    <name evidence="1" type="ORF">Tco_1081339</name>
</gene>
<sequence length="557" mass="64646">MELRVCERDNNNKCVSVFDESCKEKVQDSSEIQEEKVYEDEEATVTGEQIYLGRLIHGDDDMKVNIGENVVLEFMVMEIDKFEGCVNRDEMDTSKPYENNSVNKLEKVEEESNGKQDGSKDYNKLVGSHFMLGKNKEGSWWLYHIKDPCDALAYGAMNLGTSICIKPQTCWCAACIQKGNKCLVIINEPRVSKECGKVKTTPPLKFDKKLAGFDEMQEPVVMKTGNTGDVELLDQCTVECLGGIERETCDKMRNSVKKDGSRVHEIEFIGGDIIREEKFNENRKNGNNSFSNIVGKKKEYCVEQNEGTKENDNFVVWEEILVKSEWKKLVFEESGNGYGTYSNSSKAQLVVREGRGGVKLNMWRWTRRKKARVMFDIWKWPKRKYKYVLFDIWGVWTCHVLRREVTLKVGNSFINRFERNIDKSGWKLLVLDMEDETEFHAYKRCSKVEMAIPVQNINHSAFRSMFEISGNNFNDWFRQLKMVLRVERKLFVIEQPISLASPTDSEYLRSGMRYMIHNEELKSMFEKQAGVEWFDLIQTFHACKQDEGKPVGPYVIR</sequence>
<accession>A0ABQ5HY65</accession>
<reference evidence="1" key="1">
    <citation type="journal article" date="2022" name="Int. J. Mol. Sci.">
        <title>Draft Genome of Tanacetum Coccineum: Genomic Comparison of Closely Related Tanacetum-Family Plants.</title>
        <authorList>
            <person name="Yamashiro T."/>
            <person name="Shiraishi A."/>
            <person name="Nakayama K."/>
            <person name="Satake H."/>
        </authorList>
    </citation>
    <scope>NUCLEOTIDE SEQUENCE</scope>
</reference>
<organism evidence="1 2">
    <name type="scientific">Tanacetum coccineum</name>
    <dbReference type="NCBI Taxonomy" id="301880"/>
    <lineage>
        <taxon>Eukaryota</taxon>
        <taxon>Viridiplantae</taxon>
        <taxon>Streptophyta</taxon>
        <taxon>Embryophyta</taxon>
        <taxon>Tracheophyta</taxon>
        <taxon>Spermatophyta</taxon>
        <taxon>Magnoliopsida</taxon>
        <taxon>eudicotyledons</taxon>
        <taxon>Gunneridae</taxon>
        <taxon>Pentapetalae</taxon>
        <taxon>asterids</taxon>
        <taxon>campanulids</taxon>
        <taxon>Asterales</taxon>
        <taxon>Asteraceae</taxon>
        <taxon>Asteroideae</taxon>
        <taxon>Anthemideae</taxon>
        <taxon>Anthemidinae</taxon>
        <taxon>Tanacetum</taxon>
    </lineage>
</organism>
<keyword evidence="2" id="KW-1185">Reference proteome</keyword>
<reference evidence="1" key="2">
    <citation type="submission" date="2022-01" db="EMBL/GenBank/DDBJ databases">
        <authorList>
            <person name="Yamashiro T."/>
            <person name="Shiraishi A."/>
            <person name="Satake H."/>
            <person name="Nakayama K."/>
        </authorList>
    </citation>
    <scope>NUCLEOTIDE SEQUENCE</scope>
</reference>
<name>A0ABQ5HY65_9ASTR</name>
<evidence type="ECO:0000313" key="1">
    <source>
        <dbReference type="EMBL" id="GJT92494.1"/>
    </source>
</evidence>